<name>A0A7S1AJC2_NOCSC</name>
<dbReference type="EMBL" id="HBFQ01041105">
    <property type="protein sequence ID" value="CAD8854784.1"/>
    <property type="molecule type" value="Transcribed_RNA"/>
</dbReference>
<organism evidence="1">
    <name type="scientific">Noctiluca scintillans</name>
    <name type="common">Sea sparkle</name>
    <name type="synonym">Red tide dinoflagellate</name>
    <dbReference type="NCBI Taxonomy" id="2966"/>
    <lineage>
        <taxon>Eukaryota</taxon>
        <taxon>Sar</taxon>
        <taxon>Alveolata</taxon>
        <taxon>Dinophyceae</taxon>
        <taxon>Noctilucales</taxon>
        <taxon>Noctilucaceae</taxon>
        <taxon>Noctiluca</taxon>
    </lineage>
</organism>
<sequence length="128" mass="14180">MHHGQGNQVCRRFFFIHGETAGSWHTGVNLHAGACRPGAGRDSLVMCWQLDALAAAVTVDEVQSRFPAFFKNMWPLNLKRTGERICVSAAHDWQAGHGQAGHGWLGLAWPSLTELRVRSAQWSTSTDR</sequence>
<dbReference type="AlphaFoldDB" id="A0A7S1AJC2"/>
<accession>A0A7S1AJC2</accession>
<gene>
    <name evidence="1" type="ORF">NSCI0253_LOCUS29136</name>
</gene>
<protein>
    <submittedName>
        <fullName evidence="1">Uncharacterized protein</fullName>
    </submittedName>
</protein>
<evidence type="ECO:0000313" key="1">
    <source>
        <dbReference type="EMBL" id="CAD8854784.1"/>
    </source>
</evidence>
<reference evidence="1" key="1">
    <citation type="submission" date="2021-01" db="EMBL/GenBank/DDBJ databases">
        <authorList>
            <person name="Corre E."/>
            <person name="Pelletier E."/>
            <person name="Niang G."/>
            <person name="Scheremetjew M."/>
            <person name="Finn R."/>
            <person name="Kale V."/>
            <person name="Holt S."/>
            <person name="Cochrane G."/>
            <person name="Meng A."/>
            <person name="Brown T."/>
            <person name="Cohen L."/>
        </authorList>
    </citation>
    <scope>NUCLEOTIDE SEQUENCE</scope>
</reference>
<proteinExistence type="predicted"/>